<name>A0ABN1PUQ1_9ACTN</name>
<dbReference type="EMBL" id="BAAAID010000024">
    <property type="protein sequence ID" value="GAA0933458.1"/>
    <property type="molecule type" value="Genomic_DNA"/>
</dbReference>
<reference evidence="1 2" key="1">
    <citation type="journal article" date="2019" name="Int. J. Syst. Evol. Microbiol.">
        <title>The Global Catalogue of Microorganisms (GCM) 10K type strain sequencing project: providing services to taxonomists for standard genome sequencing and annotation.</title>
        <authorList>
            <consortium name="The Broad Institute Genomics Platform"/>
            <consortium name="The Broad Institute Genome Sequencing Center for Infectious Disease"/>
            <person name="Wu L."/>
            <person name="Ma J."/>
        </authorList>
    </citation>
    <scope>NUCLEOTIDE SEQUENCE [LARGE SCALE GENOMIC DNA]</scope>
    <source>
        <strain evidence="1 2">JCM 11444</strain>
    </source>
</reference>
<comment type="caution">
    <text evidence="1">The sequence shown here is derived from an EMBL/GenBank/DDBJ whole genome shotgun (WGS) entry which is preliminary data.</text>
</comment>
<dbReference type="Gene3D" id="3.40.50.300">
    <property type="entry name" value="P-loop containing nucleotide triphosphate hydrolases"/>
    <property type="match status" value="1"/>
</dbReference>
<protein>
    <recommendedName>
        <fullName evidence="3">ABC transporter ATP-binding protein</fullName>
    </recommendedName>
</protein>
<dbReference type="InterPro" id="IPR027417">
    <property type="entry name" value="P-loop_NTPase"/>
</dbReference>
<keyword evidence="2" id="KW-1185">Reference proteome</keyword>
<evidence type="ECO:0008006" key="3">
    <source>
        <dbReference type="Google" id="ProtNLM"/>
    </source>
</evidence>
<dbReference type="SUPFAM" id="SSF52540">
    <property type="entry name" value="P-loop containing nucleoside triphosphate hydrolases"/>
    <property type="match status" value="1"/>
</dbReference>
<dbReference type="Proteomes" id="UP001500418">
    <property type="component" value="Unassembled WGS sequence"/>
</dbReference>
<accession>A0ABN1PUQ1</accession>
<evidence type="ECO:0000313" key="2">
    <source>
        <dbReference type="Proteomes" id="UP001500418"/>
    </source>
</evidence>
<gene>
    <name evidence="1" type="ORF">GCM10009575_041180</name>
</gene>
<evidence type="ECO:0000313" key="1">
    <source>
        <dbReference type="EMBL" id="GAA0933458.1"/>
    </source>
</evidence>
<sequence>MIRRIADSRMTIVVTHRLENTQLADRILVRREGRVIEYSGYRISAGRVDGRGSASGAVCCVGG</sequence>
<proteinExistence type="predicted"/>
<organism evidence="1 2">
    <name type="scientific">Streptomyces rhizosphaericus</name>
    <dbReference type="NCBI Taxonomy" id="114699"/>
    <lineage>
        <taxon>Bacteria</taxon>
        <taxon>Bacillati</taxon>
        <taxon>Actinomycetota</taxon>
        <taxon>Actinomycetes</taxon>
        <taxon>Kitasatosporales</taxon>
        <taxon>Streptomycetaceae</taxon>
        <taxon>Streptomyces</taxon>
        <taxon>Streptomyces violaceusniger group</taxon>
    </lineage>
</organism>